<dbReference type="Proteomes" id="UP000267430">
    <property type="component" value="Unassembled WGS sequence"/>
</dbReference>
<keyword evidence="1" id="KW-0547">Nucleotide-binding</keyword>
<dbReference type="GO" id="GO:0005524">
    <property type="term" value="F:ATP binding"/>
    <property type="evidence" value="ECO:0007669"/>
    <property type="project" value="UniProtKB-KW"/>
</dbReference>
<evidence type="ECO:0000313" key="5">
    <source>
        <dbReference type="EMBL" id="RUQ32464.1"/>
    </source>
</evidence>
<name>A0A3S0WCK1_9BACI</name>
<keyword evidence="3" id="KW-0067">ATP-binding</keyword>
<dbReference type="Pfam" id="PF02626">
    <property type="entry name" value="CT_A_B"/>
    <property type="match status" value="1"/>
</dbReference>
<proteinExistence type="predicted"/>
<dbReference type="InterPro" id="IPR029000">
    <property type="entry name" value="Cyclophilin-like_dom_sf"/>
</dbReference>
<dbReference type="InterPro" id="IPR003778">
    <property type="entry name" value="CT_A_B"/>
</dbReference>
<evidence type="ECO:0000256" key="1">
    <source>
        <dbReference type="ARBA" id="ARBA00022741"/>
    </source>
</evidence>
<dbReference type="AlphaFoldDB" id="A0A3S0WCK1"/>
<evidence type="ECO:0000259" key="4">
    <source>
        <dbReference type="Pfam" id="PF02626"/>
    </source>
</evidence>
<keyword evidence="2" id="KW-0378">Hydrolase</keyword>
<protein>
    <recommendedName>
        <fullName evidence="4">Carboxyltransferase domain-containing protein</fullName>
    </recommendedName>
</protein>
<gene>
    <name evidence="5" type="ORF">ELQ35_02145</name>
</gene>
<feature type="domain" description="Carboxyltransferase" evidence="4">
    <location>
        <begin position="12"/>
        <end position="51"/>
    </location>
</feature>
<dbReference type="EMBL" id="RYZZ01000002">
    <property type="protein sequence ID" value="RUQ32464.1"/>
    <property type="molecule type" value="Genomic_DNA"/>
</dbReference>
<comment type="caution">
    <text evidence="5">The sequence shown here is derived from an EMBL/GenBank/DDBJ whole genome shotgun (WGS) entry which is preliminary data.</text>
</comment>
<dbReference type="GO" id="GO:0016787">
    <property type="term" value="F:hydrolase activity"/>
    <property type="evidence" value="ECO:0007669"/>
    <property type="project" value="UniProtKB-KW"/>
</dbReference>
<dbReference type="Gene3D" id="2.40.100.10">
    <property type="entry name" value="Cyclophilin-like"/>
    <property type="match status" value="1"/>
</dbReference>
<evidence type="ECO:0000313" key="6">
    <source>
        <dbReference type="Proteomes" id="UP000267430"/>
    </source>
</evidence>
<keyword evidence="6" id="KW-1185">Reference proteome</keyword>
<sequence length="78" mass="8505">MHFKGKRGQTAEVIVLLNDGTTGGGFVTIGTVISPDLDLIALSRPSATSRFLAVTMDKAIEARKERQKKFSDLTDLLR</sequence>
<organism evidence="5 6">
    <name type="scientific">Peribacillus cavernae</name>
    <dbReference type="NCBI Taxonomy" id="1674310"/>
    <lineage>
        <taxon>Bacteria</taxon>
        <taxon>Bacillati</taxon>
        <taxon>Bacillota</taxon>
        <taxon>Bacilli</taxon>
        <taxon>Bacillales</taxon>
        <taxon>Bacillaceae</taxon>
        <taxon>Peribacillus</taxon>
    </lineage>
</organism>
<evidence type="ECO:0000256" key="2">
    <source>
        <dbReference type="ARBA" id="ARBA00022801"/>
    </source>
</evidence>
<dbReference type="OrthoDB" id="9782422at2"/>
<accession>A0A3S0WCK1</accession>
<evidence type="ECO:0000256" key="3">
    <source>
        <dbReference type="ARBA" id="ARBA00022840"/>
    </source>
</evidence>
<reference evidence="5 6" key="1">
    <citation type="submission" date="2018-12" db="EMBL/GenBank/DDBJ databases">
        <title>Bacillus chawlae sp. nov., Bacillus glennii sp. nov., and Bacillus saganii sp. nov. Isolated from the Vehicle Assembly Building at Kennedy Space Center where the Viking Spacecraft were Assembled.</title>
        <authorList>
            <person name="Seuylemezian A."/>
            <person name="Vaishampayan P."/>
        </authorList>
    </citation>
    <scope>NUCLEOTIDE SEQUENCE [LARGE SCALE GENOMIC DNA]</scope>
    <source>
        <strain evidence="5 6">L5</strain>
    </source>
</reference>